<dbReference type="InterPro" id="IPR036188">
    <property type="entry name" value="FAD/NAD-bd_sf"/>
</dbReference>
<organism evidence="5 7">
    <name type="scientific">Agrobacterium vitis</name>
    <name type="common">Rhizobium vitis</name>
    <dbReference type="NCBI Taxonomy" id="373"/>
    <lineage>
        <taxon>Bacteria</taxon>
        <taxon>Pseudomonadati</taxon>
        <taxon>Pseudomonadota</taxon>
        <taxon>Alphaproteobacteria</taxon>
        <taxon>Hyphomicrobiales</taxon>
        <taxon>Rhizobiaceae</taxon>
        <taxon>Rhizobium/Agrobacterium group</taxon>
        <taxon>Agrobacterium</taxon>
    </lineage>
</organism>
<keyword evidence="1" id="KW-0560">Oxidoreductase</keyword>
<dbReference type="Proteomes" id="UP000179454">
    <property type="component" value="Unassembled WGS sequence"/>
</dbReference>
<dbReference type="GO" id="GO:0016491">
    <property type="term" value="F:oxidoreductase activity"/>
    <property type="evidence" value="ECO:0007669"/>
    <property type="project" value="UniProtKB-KW"/>
</dbReference>
<dbReference type="Pfam" id="PF17806">
    <property type="entry name" value="SO_alpha_A3"/>
    <property type="match status" value="1"/>
</dbReference>
<evidence type="ECO:0000259" key="3">
    <source>
        <dbReference type="Pfam" id="PF17806"/>
    </source>
</evidence>
<dbReference type="InterPro" id="IPR041854">
    <property type="entry name" value="BFD-like_2Fe2S-bd_dom_sf"/>
</dbReference>
<dbReference type="InterPro" id="IPR051691">
    <property type="entry name" value="Metab_Enz_Cyan_OpOx_G3PDH"/>
</dbReference>
<evidence type="ECO:0000259" key="2">
    <source>
        <dbReference type="Pfam" id="PF07992"/>
    </source>
</evidence>
<gene>
    <name evidence="5" type="ORF">BBK91_023955</name>
    <name evidence="4" type="ORF">BBL17_023860</name>
</gene>
<dbReference type="PANTHER" id="PTHR42949">
    <property type="entry name" value="ANAEROBIC GLYCEROL-3-PHOSPHATE DEHYDROGENASE SUBUNIT B"/>
    <property type="match status" value="1"/>
</dbReference>
<dbReference type="PRINTS" id="PR00469">
    <property type="entry name" value="PNDRDTASEII"/>
</dbReference>
<comment type="caution">
    <text evidence="5">The sequence shown here is derived from an EMBL/GenBank/DDBJ whole genome shotgun (WGS) entry which is preliminary data.</text>
</comment>
<dbReference type="Pfam" id="PF07992">
    <property type="entry name" value="Pyr_redox_2"/>
    <property type="match status" value="1"/>
</dbReference>
<accession>A0ABD6HG00</accession>
<evidence type="ECO:0000313" key="4">
    <source>
        <dbReference type="EMBL" id="MUO44825.1"/>
    </source>
</evidence>
<dbReference type="RefSeq" id="WP_015916372.1">
    <property type="nucleotide sequence ID" value="NZ_MBFA02000022.1"/>
</dbReference>
<dbReference type="EMBL" id="MBFA02000022">
    <property type="protein sequence ID" value="MUP12922.1"/>
    <property type="molecule type" value="Genomic_DNA"/>
</dbReference>
<reference evidence="6 7" key="1">
    <citation type="submission" date="2019-11" db="EMBL/GenBank/DDBJ databases">
        <title>Whole-genome sequencing of Allorhizobium vitis.</title>
        <authorList>
            <person name="Gan H.M."/>
            <person name="Savka M.A."/>
        </authorList>
    </citation>
    <scope>NUCLEOTIDE SEQUENCE [LARGE SCALE GENOMIC DNA]</scope>
    <source>
        <strain evidence="5 7">RF2/1</strain>
        <strain evidence="4 6">T1/7</strain>
    </source>
</reference>
<dbReference type="InterPro" id="IPR023753">
    <property type="entry name" value="FAD/NAD-binding_dom"/>
</dbReference>
<dbReference type="Gene3D" id="1.10.10.1100">
    <property type="entry name" value="BFD-like [2Fe-2S]-binding domain"/>
    <property type="match status" value="1"/>
</dbReference>
<dbReference type="Gene3D" id="3.50.50.60">
    <property type="entry name" value="FAD/NAD(P)-binding domain"/>
    <property type="match status" value="2"/>
</dbReference>
<protein>
    <submittedName>
        <fullName evidence="5">FAD-dependent oxidoreductase</fullName>
    </submittedName>
</protein>
<name>A0ABD6HG00_AGRVI</name>
<dbReference type="CDD" id="cd19946">
    <property type="entry name" value="GlpA-like_Fer2_BFD-like"/>
    <property type="match status" value="1"/>
</dbReference>
<keyword evidence="6" id="KW-1185">Reference proteome</keyword>
<evidence type="ECO:0000313" key="7">
    <source>
        <dbReference type="Proteomes" id="UP000179536"/>
    </source>
</evidence>
<dbReference type="PRINTS" id="PR00368">
    <property type="entry name" value="FADPNR"/>
</dbReference>
<feature type="domain" description="SoxA A3" evidence="3">
    <location>
        <begin position="376"/>
        <end position="454"/>
    </location>
</feature>
<dbReference type="Proteomes" id="UP000179536">
    <property type="component" value="Unassembled WGS sequence"/>
</dbReference>
<dbReference type="AlphaFoldDB" id="A0ABD6HG00"/>
<dbReference type="PIRSF" id="PIRSF037495">
    <property type="entry name" value="Opine_OX_OoxA/HcnB"/>
    <property type="match status" value="1"/>
</dbReference>
<dbReference type="InterPro" id="IPR041117">
    <property type="entry name" value="SoxA_A3"/>
</dbReference>
<dbReference type="EMBL" id="MBFE02000023">
    <property type="protein sequence ID" value="MUO44825.1"/>
    <property type="molecule type" value="Genomic_DNA"/>
</dbReference>
<sequence>MQPDFDIIIIGAGPAGMAAAIEAKAHGASVCILDEQPTPGGQIYRNVMKASPRQDKILGTDYRAGRSLAKDFMASGAIIHARVTVWSVTVAGTVTFSENGHTRQLHARHIILATGAMERPVPLPGWTLPGTMTAGAAQILMKSGAMVAQGAVLVGCGPLLYLVAAQMLKAGARPKALVETQTRHDMVAALRHINGAVRGWRQLLKGLSLIARLKVAGVRRFKAASTIEIIGSHTTQAVRFRAGGETHQIETETVLLHQGVVPNTQITRSLRLEHSYDQAQHCFHPVTDTYGQSSHPMVSIAGDGAGIGGAKVAALSGRITALNALLRLDILTEDQRNIHAAPFLISRQRELAIRPFLDTLYPPSETVLRPDNDTIICRCEEVTAGDIRRYASLGCTGPNQTKSFGRSGMGPCQGRFCGLTVTELLAAETGQTQDQVGAYRIRSPLKPVTLQELAELANIKDEKS</sequence>
<proteinExistence type="predicted"/>
<evidence type="ECO:0000313" key="6">
    <source>
        <dbReference type="Proteomes" id="UP000179454"/>
    </source>
</evidence>
<feature type="domain" description="FAD/NAD(P)-binding" evidence="2">
    <location>
        <begin position="5"/>
        <end position="314"/>
    </location>
</feature>
<dbReference type="InterPro" id="IPR017224">
    <property type="entry name" value="Opine_Oxase_asu/HCN_bsu"/>
</dbReference>
<evidence type="ECO:0000313" key="5">
    <source>
        <dbReference type="EMBL" id="MUP12922.1"/>
    </source>
</evidence>
<dbReference type="SUPFAM" id="SSF51905">
    <property type="entry name" value="FAD/NAD(P)-binding domain"/>
    <property type="match status" value="1"/>
</dbReference>
<evidence type="ECO:0000256" key="1">
    <source>
        <dbReference type="ARBA" id="ARBA00023002"/>
    </source>
</evidence>
<dbReference type="PANTHER" id="PTHR42949:SF3">
    <property type="entry name" value="ANAEROBIC GLYCEROL-3-PHOSPHATE DEHYDROGENASE SUBUNIT B"/>
    <property type="match status" value="1"/>
</dbReference>